<organism evidence="8 9">
    <name type="scientific">Coccomyxa viridis</name>
    <dbReference type="NCBI Taxonomy" id="1274662"/>
    <lineage>
        <taxon>Eukaryota</taxon>
        <taxon>Viridiplantae</taxon>
        <taxon>Chlorophyta</taxon>
        <taxon>core chlorophytes</taxon>
        <taxon>Trebouxiophyceae</taxon>
        <taxon>Trebouxiophyceae incertae sedis</taxon>
        <taxon>Coccomyxaceae</taxon>
        <taxon>Coccomyxa</taxon>
    </lineage>
</organism>
<dbReference type="GO" id="GO:0005886">
    <property type="term" value="C:plasma membrane"/>
    <property type="evidence" value="ECO:0007669"/>
    <property type="project" value="UniProtKB-SubCell"/>
</dbReference>
<evidence type="ECO:0000256" key="3">
    <source>
        <dbReference type="ARBA" id="ARBA00022475"/>
    </source>
</evidence>
<proteinExistence type="inferred from homology"/>
<comment type="similarity">
    <text evidence="2">Belongs to the TMEM8 family.</text>
</comment>
<keyword evidence="3" id="KW-1003">Cell membrane</keyword>
<feature type="transmembrane region" description="Helical" evidence="7">
    <location>
        <begin position="198"/>
        <end position="218"/>
    </location>
</feature>
<feature type="transmembrane region" description="Helical" evidence="7">
    <location>
        <begin position="175"/>
        <end position="192"/>
    </location>
</feature>
<feature type="transmembrane region" description="Helical" evidence="7">
    <location>
        <begin position="20"/>
        <end position="41"/>
    </location>
</feature>
<evidence type="ECO:0000313" key="8">
    <source>
        <dbReference type="EMBL" id="CAK0786606.1"/>
    </source>
</evidence>
<sequence>MLGRFLLPTPDGLHNTSLDNIAADSLPLLTMLACVPSLRLFARHRRHADLVLYGVGFLLAAVYHVCHMDEAGLIASRVLGVSGPVWRSADVYMAQWLLSRMWGHALKASHPLTSGVSAVAFPALVVQLGVASGQVTLALCAHMLLIALALTAVVKVVMENSLGAWCYPSRRGMSVLGYVVAAFVAFPMPSVLPRHYWMFHSIWHVLLAAGCYELYAMLYGEQRSFWQECTLCLSDAGSRASQRLLSFSEGSHSASTLQRVRATPVTGEGSPVCQGMQDGSFPGDLAAERWKSADLDMMQQLNETGLFGIAA</sequence>
<gene>
    <name evidence="8" type="ORF">CVIRNUC_009820</name>
</gene>
<keyword evidence="9" id="KW-1185">Reference proteome</keyword>
<reference evidence="8 9" key="1">
    <citation type="submission" date="2023-10" db="EMBL/GenBank/DDBJ databases">
        <authorList>
            <person name="Maclean D."/>
            <person name="Macfadyen A."/>
        </authorList>
    </citation>
    <scope>NUCLEOTIDE SEQUENCE [LARGE SCALE GENOMIC DNA]</scope>
</reference>
<keyword evidence="6 7" id="KW-0472">Membrane</keyword>
<protein>
    <submittedName>
        <fullName evidence="8">Uncharacterized protein</fullName>
    </submittedName>
</protein>
<comment type="subcellular location">
    <subcellularLocation>
        <location evidence="1">Cell membrane</location>
        <topology evidence="1">Multi-pass membrane protein</topology>
    </subcellularLocation>
</comment>
<dbReference type="Proteomes" id="UP001314263">
    <property type="component" value="Unassembled WGS sequence"/>
</dbReference>
<feature type="transmembrane region" description="Helical" evidence="7">
    <location>
        <begin position="48"/>
        <end position="65"/>
    </location>
</feature>
<evidence type="ECO:0000256" key="4">
    <source>
        <dbReference type="ARBA" id="ARBA00022692"/>
    </source>
</evidence>
<keyword evidence="4 7" id="KW-0812">Transmembrane</keyword>
<feature type="transmembrane region" description="Helical" evidence="7">
    <location>
        <begin position="136"/>
        <end position="154"/>
    </location>
</feature>
<dbReference type="InterPro" id="IPR021910">
    <property type="entry name" value="NGX6/PGAP6/MYMK"/>
</dbReference>
<accession>A0AAV1IIY1</accession>
<name>A0AAV1IIY1_9CHLO</name>
<evidence type="ECO:0000256" key="7">
    <source>
        <dbReference type="SAM" id="Phobius"/>
    </source>
</evidence>
<dbReference type="AlphaFoldDB" id="A0AAV1IIY1"/>
<evidence type="ECO:0000256" key="5">
    <source>
        <dbReference type="ARBA" id="ARBA00022989"/>
    </source>
</evidence>
<dbReference type="EMBL" id="CAUYUE010000015">
    <property type="protein sequence ID" value="CAK0786606.1"/>
    <property type="molecule type" value="Genomic_DNA"/>
</dbReference>
<evidence type="ECO:0000256" key="6">
    <source>
        <dbReference type="ARBA" id="ARBA00023136"/>
    </source>
</evidence>
<evidence type="ECO:0000256" key="1">
    <source>
        <dbReference type="ARBA" id="ARBA00004651"/>
    </source>
</evidence>
<evidence type="ECO:0000256" key="2">
    <source>
        <dbReference type="ARBA" id="ARBA00005542"/>
    </source>
</evidence>
<evidence type="ECO:0000313" key="9">
    <source>
        <dbReference type="Proteomes" id="UP001314263"/>
    </source>
</evidence>
<dbReference type="Pfam" id="PF12036">
    <property type="entry name" value="DUF3522"/>
    <property type="match status" value="1"/>
</dbReference>
<keyword evidence="5 7" id="KW-1133">Transmembrane helix</keyword>
<comment type="caution">
    <text evidence="8">The sequence shown here is derived from an EMBL/GenBank/DDBJ whole genome shotgun (WGS) entry which is preliminary data.</text>
</comment>